<dbReference type="Gene3D" id="3.40.710.10">
    <property type="entry name" value="DD-peptidase/beta-lactamase superfamily"/>
    <property type="match status" value="1"/>
</dbReference>
<evidence type="ECO:0000313" key="3">
    <source>
        <dbReference type="EMBL" id="QLY28309.1"/>
    </source>
</evidence>
<evidence type="ECO:0000313" key="4">
    <source>
        <dbReference type="Proteomes" id="UP000515512"/>
    </source>
</evidence>
<proteinExistence type="predicted"/>
<dbReference type="EMBL" id="CP059399">
    <property type="protein sequence ID" value="QLY28309.1"/>
    <property type="molecule type" value="Genomic_DNA"/>
</dbReference>
<dbReference type="Pfam" id="PF00144">
    <property type="entry name" value="Beta-lactamase"/>
    <property type="match status" value="1"/>
</dbReference>
<organism evidence="3 4">
    <name type="scientific">Nocardia huaxiensis</name>
    <dbReference type="NCBI Taxonomy" id="2755382"/>
    <lineage>
        <taxon>Bacteria</taxon>
        <taxon>Bacillati</taxon>
        <taxon>Actinomycetota</taxon>
        <taxon>Actinomycetes</taxon>
        <taxon>Mycobacteriales</taxon>
        <taxon>Nocardiaceae</taxon>
        <taxon>Nocardia</taxon>
    </lineage>
</organism>
<dbReference type="InterPro" id="IPR012338">
    <property type="entry name" value="Beta-lactam/transpept-like"/>
</dbReference>
<dbReference type="AlphaFoldDB" id="A0A7D6ZTJ7"/>
<dbReference type="PANTHER" id="PTHR43283:SF7">
    <property type="entry name" value="BETA-LACTAMASE-RELATED DOMAIN-CONTAINING PROTEIN"/>
    <property type="match status" value="1"/>
</dbReference>
<gene>
    <name evidence="3" type="ORF">H0264_23335</name>
</gene>
<dbReference type="PANTHER" id="PTHR43283">
    <property type="entry name" value="BETA-LACTAMASE-RELATED"/>
    <property type="match status" value="1"/>
</dbReference>
<dbReference type="RefSeq" id="WP_181579517.1">
    <property type="nucleotide sequence ID" value="NZ_CP059399.1"/>
</dbReference>
<feature type="domain" description="Beta-lactamase-related" evidence="2">
    <location>
        <begin position="73"/>
        <end position="344"/>
    </location>
</feature>
<protein>
    <submittedName>
        <fullName evidence="3">Serine hydrolase</fullName>
    </submittedName>
</protein>
<name>A0A7D6ZTJ7_9NOCA</name>
<dbReference type="GO" id="GO:0016787">
    <property type="term" value="F:hydrolase activity"/>
    <property type="evidence" value="ECO:0007669"/>
    <property type="project" value="UniProtKB-KW"/>
</dbReference>
<dbReference type="Proteomes" id="UP000515512">
    <property type="component" value="Chromosome"/>
</dbReference>
<evidence type="ECO:0000256" key="1">
    <source>
        <dbReference type="SAM" id="MobiDB-lite"/>
    </source>
</evidence>
<keyword evidence="4" id="KW-1185">Reference proteome</keyword>
<feature type="region of interest" description="Disordered" evidence="1">
    <location>
        <begin position="26"/>
        <end position="54"/>
    </location>
</feature>
<accession>A0A7D6ZTJ7</accession>
<dbReference type="InterPro" id="IPR050789">
    <property type="entry name" value="Diverse_Enzym_Activities"/>
</dbReference>
<evidence type="ECO:0000259" key="2">
    <source>
        <dbReference type="Pfam" id="PF00144"/>
    </source>
</evidence>
<dbReference type="InterPro" id="IPR001466">
    <property type="entry name" value="Beta-lactam-related"/>
</dbReference>
<dbReference type="SUPFAM" id="SSF56601">
    <property type="entry name" value="beta-lactamase/transpeptidase-like"/>
    <property type="match status" value="1"/>
</dbReference>
<dbReference type="KEGG" id="nhu:H0264_23335"/>
<sequence length="468" mass="49470">MRRTVVIAAVAATLAGVAPEVVGDAEPLGAPASPDDKRCAEPVSNTVTDREDPEAAGFDPAALSAAMDFGAARGAIALQVYRHGCLISDRSTARNVPMPLASGTKGILACAVGRAITLGHFGLDDPIGNFFPDADPAHAAITVRQILTQTTGLHFGWTNDLAGYGVDPVRQSLNLPIEHTPGTKFQYAQGVLTVLAKIVEITSGLDFQDFVQRELMGPLGIERQHWLWLRDRAGNTVVSGGLAMRPDDFARYGRLMLQNGVWQGRTLLDPDFVRQAAAPTAANGGYGFLLWTNVGDTHWGSFPGPRARVHEHPILPGSPRDAFAFSGALGQLAVVIPSLDMVIVRHGIPVRINPRDLSANLTGTGNPDNQELVRRITAAVTDVPPATPDDPYRYDDSTGPVVSSIEDLTYWADAGNLVGTLLGTGAYAGDCNIVSCDGSLISTDVFNWFIDAAGQLALVAGGLGNGPR</sequence>
<keyword evidence="3" id="KW-0378">Hydrolase</keyword>
<reference evidence="3 4" key="1">
    <citation type="submission" date="2020-07" db="EMBL/GenBank/DDBJ databases">
        <authorList>
            <person name="Zhuang K."/>
            <person name="Ran Y."/>
        </authorList>
    </citation>
    <scope>NUCLEOTIDE SEQUENCE [LARGE SCALE GENOMIC DNA]</scope>
    <source>
        <strain evidence="3 4">WCH-YHL-001</strain>
    </source>
</reference>